<accession>A0A1J4MBM6</accession>
<name>A0A1J4MBM6_9CRYT</name>
<evidence type="ECO:0000256" key="1">
    <source>
        <dbReference type="SAM" id="Phobius"/>
    </source>
</evidence>
<comment type="caution">
    <text evidence="2">The sequence shown here is derived from an EMBL/GenBank/DDBJ whole genome shotgun (WGS) entry which is preliminary data.</text>
</comment>
<evidence type="ECO:0000313" key="3">
    <source>
        <dbReference type="Proteomes" id="UP000186804"/>
    </source>
</evidence>
<reference evidence="2 3" key="1">
    <citation type="submission" date="2016-10" db="EMBL/GenBank/DDBJ databases">
        <title>Reductive evolution of mitochondrial metabolism and differential evolution of invasion-related proteins in Cryptosporidium.</title>
        <authorList>
            <person name="Liu S."/>
            <person name="Roellig D.M."/>
            <person name="Guo Y."/>
            <person name="Li N."/>
            <person name="Frace M.A."/>
            <person name="Tang K."/>
            <person name="Zhang L."/>
            <person name="Feng Y."/>
            <person name="Xiao L."/>
        </authorList>
    </citation>
    <scope>NUCLEOTIDE SEQUENCE [LARGE SCALE GENOMIC DNA]</scope>
    <source>
        <strain evidence="2">30847</strain>
    </source>
</reference>
<dbReference type="EMBL" id="LRBS01000121">
    <property type="protein sequence ID" value="OII71606.1"/>
    <property type="molecule type" value="Genomic_DNA"/>
</dbReference>
<dbReference type="GeneID" id="92367503"/>
<feature type="transmembrane region" description="Helical" evidence="1">
    <location>
        <begin position="303"/>
        <end position="326"/>
    </location>
</feature>
<keyword evidence="1" id="KW-0812">Transmembrane</keyword>
<organism evidence="2 3">
    <name type="scientific">Cryptosporidium andersoni</name>
    <dbReference type="NCBI Taxonomy" id="117008"/>
    <lineage>
        <taxon>Eukaryota</taxon>
        <taxon>Sar</taxon>
        <taxon>Alveolata</taxon>
        <taxon>Apicomplexa</taxon>
        <taxon>Conoidasida</taxon>
        <taxon>Coccidia</taxon>
        <taxon>Eucoccidiorida</taxon>
        <taxon>Eimeriorina</taxon>
        <taxon>Cryptosporidiidae</taxon>
        <taxon>Cryptosporidium</taxon>
    </lineage>
</organism>
<protein>
    <submittedName>
        <fullName evidence="2">Uncharacterized protein</fullName>
    </submittedName>
</protein>
<dbReference type="AlphaFoldDB" id="A0A1J4MBM6"/>
<dbReference type="Proteomes" id="UP000186804">
    <property type="component" value="Unassembled WGS sequence"/>
</dbReference>
<keyword evidence="1" id="KW-0472">Membrane</keyword>
<dbReference type="VEuPathDB" id="CryptoDB:cand_033190"/>
<feature type="transmembrane region" description="Helical" evidence="1">
    <location>
        <begin position="56"/>
        <end position="79"/>
    </location>
</feature>
<feature type="transmembrane region" description="Helical" evidence="1">
    <location>
        <begin position="266"/>
        <end position="283"/>
    </location>
</feature>
<dbReference type="RefSeq" id="XP_067066796.1">
    <property type="nucleotide sequence ID" value="XM_067213545.1"/>
</dbReference>
<evidence type="ECO:0000313" key="2">
    <source>
        <dbReference type="EMBL" id="OII71606.1"/>
    </source>
</evidence>
<keyword evidence="3" id="KW-1185">Reference proteome</keyword>
<feature type="transmembrane region" description="Helical" evidence="1">
    <location>
        <begin position="32"/>
        <end position="50"/>
    </location>
</feature>
<sequence length="349" mass="40106">MDELTWEKFKKYLIKSKDTEIKSFEEMVKCHLMMLISIISQIISLILLRTTKIEPWILLAGRSFGSLTFLSIISLFFKIRDPLPFDFSLKVCTYSNSLKTILVGLIYSLLTTLDGSQHISGMLVAIVFVFIGYSLDIKYKFDHLGKKRISKLYLFSLISITLSICFSYPEILKLDFIRKYPIYSPLFLLLIFGISLLKFFSYSSLNQIDLRNITIPEVLATNISDISKLSIPIGICMHLLRMKFLLPSRQFYPFVIDLLRFSKSSALIIFIASLLSFGLTFTLQLKSVRAVSICSYTLYSSCIYIILSKSFIGIFLMILSLIIQIYNDMSYIKSNNYENEGVPLDICKN</sequence>
<feature type="transmembrane region" description="Helical" evidence="1">
    <location>
        <begin position="149"/>
        <end position="169"/>
    </location>
</feature>
<gene>
    <name evidence="2" type="ORF">cand_033190</name>
</gene>
<feature type="transmembrane region" description="Helical" evidence="1">
    <location>
        <begin position="116"/>
        <end position="137"/>
    </location>
</feature>
<keyword evidence="1" id="KW-1133">Transmembrane helix</keyword>
<proteinExistence type="predicted"/>
<dbReference type="OrthoDB" id="343533at2759"/>
<feature type="transmembrane region" description="Helical" evidence="1">
    <location>
        <begin position="181"/>
        <end position="201"/>
    </location>
</feature>